<dbReference type="Proteomes" id="UP000199603">
    <property type="component" value="Unassembled WGS sequence"/>
</dbReference>
<evidence type="ECO:0000259" key="1">
    <source>
        <dbReference type="Pfam" id="PF05117"/>
    </source>
</evidence>
<dbReference type="RefSeq" id="WP_091245890.1">
    <property type="nucleotide sequence ID" value="NZ_FNAG01000020.1"/>
</dbReference>
<dbReference type="OrthoDB" id="277501at2"/>
<name>A0A1G7A6X7_9GAMM</name>
<feature type="domain" description="DUF695" evidence="1">
    <location>
        <begin position="25"/>
        <end position="146"/>
    </location>
</feature>
<dbReference type="InterPro" id="IPR016097">
    <property type="entry name" value="DUF695"/>
</dbReference>
<proteinExistence type="predicted"/>
<gene>
    <name evidence="2" type="ORF">SAMN04488509_1201</name>
</gene>
<accession>A0A1G7A6X7</accession>
<protein>
    <recommendedName>
        <fullName evidence="1">DUF695 domain-containing protein</fullName>
    </recommendedName>
</protein>
<dbReference type="AlphaFoldDB" id="A0A1G7A6X7"/>
<evidence type="ECO:0000313" key="2">
    <source>
        <dbReference type="EMBL" id="SDE10579.1"/>
    </source>
</evidence>
<evidence type="ECO:0000313" key="3">
    <source>
        <dbReference type="Proteomes" id="UP000199603"/>
    </source>
</evidence>
<sequence>MHPRTVTIEVPEPHYSLFNVKRSGLPEVIVVNDALLGFPHIEVFSWHLCVTLGARELIENGMPSEEESSLLFEIGDEIEEVVLGGRTENGGANALFLARSTWNEQRELLFQVHDPEVTHTALQALLESRHWRRDWDYRMKQDFEWSSAANVFQLFPQANGSDA</sequence>
<reference evidence="2 3" key="1">
    <citation type="submission" date="2016-10" db="EMBL/GenBank/DDBJ databases">
        <authorList>
            <person name="de Groot N.N."/>
        </authorList>
    </citation>
    <scope>NUCLEOTIDE SEQUENCE [LARGE SCALE GENOMIC DNA]</scope>
    <source>
        <strain evidence="2 3">DSM 16957</strain>
    </source>
</reference>
<keyword evidence="3" id="KW-1185">Reference proteome</keyword>
<organism evidence="2 3">
    <name type="scientific">Aquimonas voraii</name>
    <dbReference type="NCBI Taxonomy" id="265719"/>
    <lineage>
        <taxon>Bacteria</taxon>
        <taxon>Pseudomonadati</taxon>
        <taxon>Pseudomonadota</taxon>
        <taxon>Gammaproteobacteria</taxon>
        <taxon>Lysobacterales</taxon>
        <taxon>Lysobacteraceae</taxon>
        <taxon>Aquimonas</taxon>
    </lineage>
</organism>
<dbReference type="Pfam" id="PF05117">
    <property type="entry name" value="DUF695"/>
    <property type="match status" value="1"/>
</dbReference>
<dbReference type="EMBL" id="FNAG01000020">
    <property type="protein sequence ID" value="SDE10579.1"/>
    <property type="molecule type" value="Genomic_DNA"/>
</dbReference>